<accession>U2EEC0</accession>
<evidence type="ECO:0000313" key="3">
    <source>
        <dbReference type="Proteomes" id="UP000005707"/>
    </source>
</evidence>
<reference evidence="2 3" key="2">
    <citation type="journal article" date="2013" name="PLoS ONE">
        <title>INDIGO - INtegrated Data Warehouse of MIcrobial GenOmes with Examples from the Red Sea Extremophiles.</title>
        <authorList>
            <person name="Alam I."/>
            <person name="Antunes A."/>
            <person name="Kamau A.A."/>
            <person name="Ba Alawi W."/>
            <person name="Kalkatawi M."/>
            <person name="Stingl U."/>
            <person name="Bajic V.B."/>
        </authorList>
    </citation>
    <scope>NUCLEOTIDE SEQUENCE [LARGE SCALE GENOMIC DNA]</scope>
    <source>
        <strain evidence="2 3">SSD-17B</strain>
    </source>
</reference>
<gene>
    <name evidence="2" type="ORF">HLPCO_000962</name>
</gene>
<dbReference type="AlphaFoldDB" id="U2EEC0"/>
<evidence type="ECO:0000256" key="1">
    <source>
        <dbReference type="SAM" id="Phobius"/>
    </source>
</evidence>
<dbReference type="STRING" id="1033810.HLPCO_000962"/>
<proteinExistence type="predicted"/>
<keyword evidence="1" id="KW-0472">Membrane</keyword>
<evidence type="ECO:0000313" key="2">
    <source>
        <dbReference type="EMBL" id="ERJ13333.1"/>
    </source>
</evidence>
<feature type="transmembrane region" description="Helical" evidence="1">
    <location>
        <begin position="41"/>
        <end position="59"/>
    </location>
</feature>
<dbReference type="InterPro" id="IPR019198">
    <property type="entry name" value="Beta_propeller_containing"/>
</dbReference>
<sequence length="651" mass="75904">MMFWFLFIILIIASVIGGIYLLIKELDTIKRYSYIGNSKAILYMGTSIAVIMLIALVVITKPFGNKELSLVENVQSKNRLLHIINTFNSEVNQDQIDETTKKLTNMQPAILEEDYYSVYKSKEDGMEESDIVKKKGHYLYSLSKDRVIITNVNSVRQTRVVKEISYENEKFIPKSIYIYNNRLIVLGHAYDVKQSRSQDQVEINRSIYDKESEQYKEITSTRVYVYDSDFEIKDRYEADGILLRTRIVNDTLYLITGDAVNVKELTEDSIDLRPSYKVNNKEHKIRYRNIKYFKGSKPESFIIVSGISLEDDYKKMEAFAYLGEGEYFYISQDNIYIIEHRYNYSMKKNNITTLVSRLKIDGDRIDYIKTKELAGYIANEYALDEYHEYLRIATTIGHHNEDESYNNLYVLDLSLTIVGELTEIAKGERIQSTRFVNDKVYMSTFRVVDPFFIIDLSNPKNPSIVGKLKTLGYSAYIKPYDDHHLISFGYESDEYGNILGLKIALFDISNQVDPKQLDKIFIPYEQFGNVYSEVTFNASALMFDPERNLLGFPISWWDKKVDYIIDETGHAVEINDYINKQAYFIYNMDSNIGFRKIGFITHKITKEEGIDEQDYIKRSVIINDHLYAVSESTIEIYDLDDVKKIKEINLI</sequence>
<dbReference type="Proteomes" id="UP000005707">
    <property type="component" value="Unassembled WGS sequence"/>
</dbReference>
<keyword evidence="1" id="KW-0812">Transmembrane</keyword>
<reference evidence="2 3" key="1">
    <citation type="journal article" date="2011" name="J. Bacteriol.">
        <title>Genome sequence of Haloplasma contractile, an unusual contractile bacterium from a deep-sea anoxic brine lake.</title>
        <authorList>
            <person name="Antunes A."/>
            <person name="Alam I."/>
            <person name="El Dorry H."/>
            <person name="Siam R."/>
            <person name="Robertson A."/>
            <person name="Bajic V.B."/>
            <person name="Stingl U."/>
        </authorList>
    </citation>
    <scope>NUCLEOTIDE SEQUENCE [LARGE SCALE GENOMIC DNA]</scope>
    <source>
        <strain evidence="2 3">SSD-17B</strain>
    </source>
</reference>
<protein>
    <submittedName>
        <fullName evidence="2">Beta propeller domain protein</fullName>
    </submittedName>
</protein>
<dbReference type="InParanoid" id="U2EEC0"/>
<name>U2EEC0_9MOLU</name>
<keyword evidence="1" id="KW-1133">Transmembrane helix</keyword>
<dbReference type="eggNOG" id="COG4880">
    <property type="taxonomic scope" value="Bacteria"/>
</dbReference>
<dbReference type="EMBL" id="AFNU02000002">
    <property type="protein sequence ID" value="ERJ13333.1"/>
    <property type="molecule type" value="Genomic_DNA"/>
</dbReference>
<dbReference type="Pfam" id="PF09826">
    <property type="entry name" value="Beta_propel"/>
    <property type="match status" value="1"/>
</dbReference>
<organism evidence="2 3">
    <name type="scientific">Haloplasma contractile SSD-17B</name>
    <dbReference type="NCBI Taxonomy" id="1033810"/>
    <lineage>
        <taxon>Bacteria</taxon>
        <taxon>Bacillati</taxon>
        <taxon>Mycoplasmatota</taxon>
        <taxon>Mollicutes</taxon>
        <taxon>Haloplasmatales</taxon>
        <taxon>Haloplasmataceae</taxon>
        <taxon>Haloplasma</taxon>
    </lineage>
</organism>
<keyword evidence="3" id="KW-1185">Reference proteome</keyword>
<comment type="caution">
    <text evidence="2">The sequence shown here is derived from an EMBL/GenBank/DDBJ whole genome shotgun (WGS) entry which is preliminary data.</text>
</comment>